<dbReference type="GeneID" id="6752559"/>
<evidence type="ECO:0008006" key="5">
    <source>
        <dbReference type="Google" id="ProtNLM"/>
    </source>
</evidence>
<evidence type="ECO:0000313" key="3">
    <source>
        <dbReference type="EMBL" id="EDV25787.1"/>
    </source>
</evidence>
<dbReference type="EMBL" id="DS985244">
    <property type="protein sequence ID" value="EDV25787.1"/>
    <property type="molecule type" value="Genomic_DNA"/>
</dbReference>
<reference evidence="3 4" key="1">
    <citation type="journal article" date="2008" name="Nature">
        <title>The Trichoplax genome and the nature of placozoans.</title>
        <authorList>
            <person name="Srivastava M."/>
            <person name="Begovic E."/>
            <person name="Chapman J."/>
            <person name="Putnam N.H."/>
            <person name="Hellsten U."/>
            <person name="Kawashima T."/>
            <person name="Kuo A."/>
            <person name="Mitros T."/>
            <person name="Salamov A."/>
            <person name="Carpenter M.L."/>
            <person name="Signorovitch A.Y."/>
            <person name="Moreno M.A."/>
            <person name="Kamm K."/>
            <person name="Grimwood J."/>
            <person name="Schmutz J."/>
            <person name="Shapiro H."/>
            <person name="Grigoriev I.V."/>
            <person name="Buss L.W."/>
            <person name="Schierwater B."/>
            <person name="Dellaporta S.L."/>
            <person name="Rokhsar D.S."/>
        </authorList>
    </citation>
    <scope>NUCLEOTIDE SEQUENCE [LARGE SCALE GENOMIC DNA]</scope>
    <source>
        <strain evidence="3 4">Grell-BS-1999</strain>
    </source>
</reference>
<dbReference type="Proteomes" id="UP000009022">
    <property type="component" value="Unassembled WGS sequence"/>
</dbReference>
<evidence type="ECO:0000259" key="1">
    <source>
        <dbReference type="Pfam" id="PF15016"/>
    </source>
</evidence>
<organism evidence="3 4">
    <name type="scientific">Trichoplax adhaerens</name>
    <name type="common">Trichoplax reptans</name>
    <dbReference type="NCBI Taxonomy" id="10228"/>
    <lineage>
        <taxon>Eukaryota</taxon>
        <taxon>Metazoa</taxon>
        <taxon>Placozoa</taxon>
        <taxon>Uniplacotomia</taxon>
        <taxon>Trichoplacea</taxon>
        <taxon>Trichoplacidae</taxon>
        <taxon>Trichoplax</taxon>
    </lineage>
</organism>
<sequence>MSYQDNHDINAKDDYPWQTIVYCNGMVEARFCDGLAMTLSKCGNYTTILNHSMPFSNNKAIKQMTRFATSRNQKKIHYMIKTRNLYTLYPCCGISNPEHKEIKNRYSPIAIWPKASGHPHVKRNSNGSVTVTALNNAATLILKNHQQSFTVKFIAKCIDSNGDEEYSEIVQQYSIRSALECWRHPMHLALDVIGSANRKEDTDNDEKTPDECASDNDDLLVHVPFPIFNRDSEPPTQNLTDNKLISIIIANNCHYRFFYDHLRVEVLLPNGAYLVSRGEFANYFDFYSYDTSLKQLQQLTYSTQYKLQLWNDLLSAQAELKRIIFQSLKFFFQIKRLPSTLRQKVTVSYTPDKYPDAKPTLKKSNSANALQRKTQPMKEDITITELGRFIAYSTGRIHIHFNDGIMLNGRYLLKENITSPQYELILPNGNVTLIPAETEAHYNYYSILASLSIWQPWSANITENLATVKDLNYVNTEKFQMECINDLIDNNLSKTSELLKAINDMQQN</sequence>
<gene>
    <name evidence="3" type="ORF">TRIADDRAFT_55237</name>
</gene>
<feature type="domain" description="C5orf34-like C-terminal" evidence="1">
    <location>
        <begin position="374"/>
        <end position="455"/>
    </location>
</feature>
<evidence type="ECO:0000259" key="2">
    <source>
        <dbReference type="Pfam" id="PF15025"/>
    </source>
</evidence>
<accession>B3RUC7</accession>
<evidence type="ECO:0000313" key="4">
    <source>
        <dbReference type="Proteomes" id="UP000009022"/>
    </source>
</evidence>
<name>B3RUC7_TRIAD</name>
<feature type="domain" description="C5orf34-like N-terminal" evidence="2">
    <location>
        <begin position="20"/>
        <end position="84"/>
    </location>
</feature>
<dbReference type="FunCoup" id="B3RUC7">
    <property type="interactions" value="678"/>
</dbReference>
<dbReference type="CTD" id="6752559"/>
<dbReference type="PANTHER" id="PTHR34531:SF1">
    <property type="entry name" value="CHROMOSOME 5 OPEN READING FRAME 34"/>
    <property type="match status" value="1"/>
</dbReference>
<dbReference type="OrthoDB" id="75908at2759"/>
<dbReference type="PhylomeDB" id="B3RUC7"/>
<dbReference type="KEGG" id="tad:TRIADDRAFT_55237"/>
<dbReference type="InParanoid" id="B3RUC7"/>
<dbReference type="Pfam" id="PF15025">
    <property type="entry name" value="C5orf34-like_N"/>
    <property type="match status" value="1"/>
</dbReference>
<dbReference type="InterPro" id="IPR027830">
    <property type="entry name" value="C5orf34-like_N"/>
</dbReference>
<dbReference type="AlphaFoldDB" id="B3RUC7"/>
<dbReference type="HOGENOM" id="CLU_029198_0_0_1"/>
<protein>
    <recommendedName>
        <fullName evidence="5">DUF4524 domain-containing protein</fullName>
    </recommendedName>
</protein>
<dbReference type="RefSeq" id="XP_002111820.1">
    <property type="nucleotide sequence ID" value="XM_002111784.1"/>
</dbReference>
<dbReference type="STRING" id="10228.B3RUC7"/>
<proteinExistence type="predicted"/>
<dbReference type="InterPro" id="IPR027865">
    <property type="entry name" value="C5orf34-like_C"/>
</dbReference>
<dbReference type="PANTHER" id="PTHR34531">
    <property type="entry name" value="ZGC:153352"/>
    <property type="match status" value="1"/>
</dbReference>
<dbReference type="InterPro" id="IPR053901">
    <property type="entry name" value="C5orf34-like"/>
</dbReference>
<dbReference type="Pfam" id="PF15016">
    <property type="entry name" value="C5orf34_C"/>
    <property type="match status" value="1"/>
</dbReference>
<keyword evidence="4" id="KW-1185">Reference proteome</keyword>